<keyword evidence="4 6" id="KW-0274">FAD</keyword>
<evidence type="ECO:0000256" key="3">
    <source>
        <dbReference type="ARBA" id="ARBA00022630"/>
    </source>
</evidence>
<dbReference type="Gene3D" id="1.10.540.10">
    <property type="entry name" value="Acyl-CoA dehydrogenase/oxidase, N-terminal domain"/>
    <property type="match status" value="1"/>
</dbReference>
<comment type="cofactor">
    <cofactor evidence="1 6">
        <name>FAD</name>
        <dbReference type="ChEBI" id="CHEBI:57692"/>
    </cofactor>
</comment>
<dbReference type="Pfam" id="PF00441">
    <property type="entry name" value="Acyl-CoA_dh_1"/>
    <property type="match status" value="1"/>
</dbReference>
<dbReference type="OrthoDB" id="9802447at2"/>
<keyword evidence="5 6" id="KW-0560">Oxidoreductase</keyword>
<proteinExistence type="inferred from homology"/>
<dbReference type="GO" id="GO:0050660">
    <property type="term" value="F:flavin adenine dinucleotide binding"/>
    <property type="evidence" value="ECO:0007669"/>
    <property type="project" value="InterPro"/>
</dbReference>
<keyword evidence="3 6" id="KW-0285">Flavoprotein</keyword>
<dbReference type="SUPFAM" id="SSF56645">
    <property type="entry name" value="Acyl-CoA dehydrogenase NM domain-like"/>
    <property type="match status" value="1"/>
</dbReference>
<evidence type="ECO:0000256" key="6">
    <source>
        <dbReference type="RuleBase" id="RU362125"/>
    </source>
</evidence>
<dbReference type="EMBL" id="CP042997">
    <property type="protein sequence ID" value="QEH37447.1"/>
    <property type="molecule type" value="Genomic_DNA"/>
</dbReference>
<evidence type="ECO:0000256" key="2">
    <source>
        <dbReference type="ARBA" id="ARBA00009347"/>
    </source>
</evidence>
<keyword evidence="11" id="KW-1185">Reference proteome</keyword>
<dbReference type="Gene3D" id="1.20.140.10">
    <property type="entry name" value="Butyryl-CoA Dehydrogenase, subunit A, domain 3"/>
    <property type="match status" value="1"/>
</dbReference>
<evidence type="ECO:0000259" key="8">
    <source>
        <dbReference type="Pfam" id="PF02770"/>
    </source>
</evidence>
<evidence type="ECO:0000259" key="9">
    <source>
        <dbReference type="Pfam" id="PF02771"/>
    </source>
</evidence>
<dbReference type="SUPFAM" id="SSF47203">
    <property type="entry name" value="Acyl-CoA dehydrogenase C-terminal domain-like"/>
    <property type="match status" value="1"/>
</dbReference>
<dbReference type="GO" id="GO:0003995">
    <property type="term" value="F:acyl-CoA dehydrogenase activity"/>
    <property type="evidence" value="ECO:0007669"/>
    <property type="project" value="TreeGrafter"/>
</dbReference>
<dbReference type="InterPro" id="IPR009075">
    <property type="entry name" value="AcylCo_DH/oxidase_C"/>
</dbReference>
<evidence type="ECO:0000259" key="7">
    <source>
        <dbReference type="Pfam" id="PF00441"/>
    </source>
</evidence>
<feature type="domain" description="Acyl-CoA dehydrogenase/oxidase C-terminal" evidence="7">
    <location>
        <begin position="232"/>
        <end position="380"/>
    </location>
</feature>
<dbReference type="InterPro" id="IPR013786">
    <property type="entry name" value="AcylCoA_DH/ox_N"/>
</dbReference>
<dbReference type="PANTHER" id="PTHR43884:SF12">
    <property type="entry name" value="ISOVALERYL-COA DEHYDROGENASE, MITOCHONDRIAL-RELATED"/>
    <property type="match status" value="1"/>
</dbReference>
<evidence type="ECO:0000313" key="11">
    <source>
        <dbReference type="Proteomes" id="UP000324233"/>
    </source>
</evidence>
<dbReference type="Gene3D" id="2.40.110.10">
    <property type="entry name" value="Butyryl-CoA Dehydrogenase, subunit A, domain 2"/>
    <property type="match status" value="1"/>
</dbReference>
<dbReference type="InterPro" id="IPR046373">
    <property type="entry name" value="Acyl-CoA_Oxase/DH_mid-dom_sf"/>
</dbReference>
<organism evidence="10 11">
    <name type="scientific">Aquisphaera giovannonii</name>
    <dbReference type="NCBI Taxonomy" id="406548"/>
    <lineage>
        <taxon>Bacteria</taxon>
        <taxon>Pseudomonadati</taxon>
        <taxon>Planctomycetota</taxon>
        <taxon>Planctomycetia</taxon>
        <taxon>Isosphaerales</taxon>
        <taxon>Isosphaeraceae</taxon>
        <taxon>Aquisphaera</taxon>
    </lineage>
</organism>
<dbReference type="InterPro" id="IPR006091">
    <property type="entry name" value="Acyl-CoA_Oxase/DH_mid-dom"/>
</dbReference>
<name>A0A5B9WAH2_9BACT</name>
<evidence type="ECO:0000313" key="10">
    <source>
        <dbReference type="EMBL" id="QEH37447.1"/>
    </source>
</evidence>
<feature type="domain" description="Acyl-CoA oxidase/dehydrogenase middle" evidence="8">
    <location>
        <begin position="127"/>
        <end position="220"/>
    </location>
</feature>
<evidence type="ECO:0000256" key="4">
    <source>
        <dbReference type="ARBA" id="ARBA00022827"/>
    </source>
</evidence>
<dbReference type="FunFam" id="2.40.110.10:FF:000001">
    <property type="entry name" value="Acyl-CoA dehydrogenase, mitochondrial"/>
    <property type="match status" value="1"/>
</dbReference>
<dbReference type="KEGG" id="agv:OJF2_60380"/>
<feature type="domain" description="Acyl-CoA dehydrogenase/oxidase N-terminal" evidence="9">
    <location>
        <begin position="6"/>
        <end position="120"/>
    </location>
</feature>
<protein>
    <submittedName>
        <fullName evidence="10">Acyl-CoA dehydrogenase</fullName>
        <ecNumber evidence="10">1.3.99.-</ecNumber>
    </submittedName>
</protein>
<dbReference type="PANTHER" id="PTHR43884">
    <property type="entry name" value="ACYL-COA DEHYDROGENASE"/>
    <property type="match status" value="1"/>
</dbReference>
<dbReference type="Pfam" id="PF02771">
    <property type="entry name" value="Acyl-CoA_dh_N"/>
    <property type="match status" value="1"/>
</dbReference>
<dbReference type="Pfam" id="PF02770">
    <property type="entry name" value="Acyl-CoA_dh_M"/>
    <property type="match status" value="1"/>
</dbReference>
<dbReference type="Proteomes" id="UP000324233">
    <property type="component" value="Chromosome"/>
</dbReference>
<sequence length="382" mass="42387">MDFGLSESQRRWYDEAVRFGREELNDPEATAREQRGEFWREGYERCGRFGVLGLPVPAEYGGKGQDIPTAVSAMEGLGYSCVDTGLIFALNASLWTITMPILAFGTEAQKARYLPPLCDGRSFGANGASEPEAGSDIFSMTTRAERKGDRWILNGRKVWITGGPIADTFLIFATTDPTKGVLGITAFLIERGTPGFRVVREIPKLGMRTAPMGELVFEGVELPAENLLGREGRGSRIFNAALEWERGAILASVVGTMQRQLDRCIKRARARKQFGQSIGKFQSVSNRIVDMMTRLETARWMVHRYAWLKQQDKDASIASSMAKLHVSECFVQNSLDAIRIFGASGYTVEEGLERDLRDGVGGVLFSGTNDIQRNIISQHLRL</sequence>
<dbReference type="EC" id="1.3.99.-" evidence="10"/>
<reference evidence="10 11" key="1">
    <citation type="submission" date="2019-08" db="EMBL/GenBank/DDBJ databases">
        <title>Deep-cultivation of Planctomycetes and their phenomic and genomic characterization uncovers novel biology.</title>
        <authorList>
            <person name="Wiegand S."/>
            <person name="Jogler M."/>
            <person name="Boedeker C."/>
            <person name="Pinto D."/>
            <person name="Vollmers J."/>
            <person name="Rivas-Marin E."/>
            <person name="Kohn T."/>
            <person name="Peeters S.H."/>
            <person name="Heuer A."/>
            <person name="Rast P."/>
            <person name="Oberbeckmann S."/>
            <person name="Bunk B."/>
            <person name="Jeske O."/>
            <person name="Meyerdierks A."/>
            <person name="Storesund J.E."/>
            <person name="Kallscheuer N."/>
            <person name="Luecker S."/>
            <person name="Lage O.M."/>
            <person name="Pohl T."/>
            <person name="Merkel B.J."/>
            <person name="Hornburger P."/>
            <person name="Mueller R.-W."/>
            <person name="Bruemmer F."/>
            <person name="Labrenz M."/>
            <person name="Spormann A.M."/>
            <person name="Op den Camp H."/>
            <person name="Overmann J."/>
            <person name="Amann R."/>
            <person name="Jetten M.S.M."/>
            <person name="Mascher T."/>
            <person name="Medema M.H."/>
            <person name="Devos D.P."/>
            <person name="Kaster A.-K."/>
            <person name="Ovreas L."/>
            <person name="Rohde M."/>
            <person name="Galperin M.Y."/>
            <person name="Jogler C."/>
        </authorList>
    </citation>
    <scope>NUCLEOTIDE SEQUENCE [LARGE SCALE GENOMIC DNA]</scope>
    <source>
        <strain evidence="10 11">OJF2</strain>
    </source>
</reference>
<dbReference type="InterPro" id="IPR036250">
    <property type="entry name" value="AcylCo_DH-like_C"/>
</dbReference>
<evidence type="ECO:0000256" key="5">
    <source>
        <dbReference type="ARBA" id="ARBA00023002"/>
    </source>
</evidence>
<dbReference type="AlphaFoldDB" id="A0A5B9WAH2"/>
<dbReference type="RefSeq" id="WP_148597003.1">
    <property type="nucleotide sequence ID" value="NZ_CP042997.1"/>
</dbReference>
<gene>
    <name evidence="10" type="primary">acdA_2</name>
    <name evidence="10" type="ORF">OJF2_60380</name>
</gene>
<dbReference type="InterPro" id="IPR009100">
    <property type="entry name" value="AcylCoA_DH/oxidase_NM_dom_sf"/>
</dbReference>
<dbReference type="InterPro" id="IPR037069">
    <property type="entry name" value="AcylCoA_DH/ox_N_sf"/>
</dbReference>
<comment type="similarity">
    <text evidence="2 6">Belongs to the acyl-CoA dehydrogenase family.</text>
</comment>
<evidence type="ECO:0000256" key="1">
    <source>
        <dbReference type="ARBA" id="ARBA00001974"/>
    </source>
</evidence>
<accession>A0A5B9WAH2</accession>